<feature type="region of interest" description="Disordered" evidence="1">
    <location>
        <begin position="199"/>
        <end position="242"/>
    </location>
</feature>
<dbReference type="OrthoDB" id="10475137at2759"/>
<sequence>MKKKQTVVGNCRPKAQRKCPRERVVREAEERTQRVSHTNQAPLKKPTKPKKNVPPAPASTGANTKTFSPPPAQPLIRTVQGNTVSWTTQTPFTISTDSDGKHIRFSHCPGLVFPSMQYAFDYFHVQAKLHNQRASQARQQQWLQAAEQDIQVAQRHLQAEQQGYTAERLGLGAGQLANFPLCSFEPVWQFNTPIRPNDAQSVASLPTPPSHSVSDSHATEANSLHSSASSPPESPPQNLFAEPTPHAQDILAQSRFKLPVRGLDPWFFQPPATKEDHCMQSLWPTPHADQATTLSNSHRQSSTWGSVLPQTLTNEVEVSDQPLSLNESHPLPASYAHTVFPQTLYRKDRNVLGVPLSAGIDE</sequence>
<dbReference type="Proteomes" id="UP000664534">
    <property type="component" value="Unassembled WGS sequence"/>
</dbReference>
<evidence type="ECO:0000256" key="1">
    <source>
        <dbReference type="SAM" id="MobiDB-lite"/>
    </source>
</evidence>
<dbReference type="EMBL" id="CAJPDT010000136">
    <property type="protein sequence ID" value="CAF9940750.1"/>
    <property type="molecule type" value="Genomic_DNA"/>
</dbReference>
<comment type="caution">
    <text evidence="2">The sequence shown here is derived from an EMBL/GenBank/DDBJ whole genome shotgun (WGS) entry which is preliminary data.</text>
</comment>
<evidence type="ECO:0000313" key="3">
    <source>
        <dbReference type="Proteomes" id="UP000664534"/>
    </source>
</evidence>
<evidence type="ECO:0000313" key="2">
    <source>
        <dbReference type="EMBL" id="CAF9940750.1"/>
    </source>
</evidence>
<protein>
    <submittedName>
        <fullName evidence="2">Uncharacterized protein</fullName>
    </submittedName>
</protein>
<feature type="region of interest" description="Disordered" evidence="1">
    <location>
        <begin position="1"/>
        <end position="76"/>
    </location>
</feature>
<feature type="compositionally biased region" description="Basic and acidic residues" evidence="1">
    <location>
        <begin position="19"/>
        <end position="33"/>
    </location>
</feature>
<gene>
    <name evidence="2" type="ORF">IMSHALPRED_002151</name>
</gene>
<name>A0A8H3J4R4_9LECA</name>
<proteinExistence type="predicted"/>
<keyword evidence="3" id="KW-1185">Reference proteome</keyword>
<reference evidence="2" key="1">
    <citation type="submission" date="2021-03" db="EMBL/GenBank/DDBJ databases">
        <authorList>
            <person name="Tagirdzhanova G."/>
        </authorList>
    </citation>
    <scope>NUCLEOTIDE SEQUENCE</scope>
</reference>
<feature type="compositionally biased region" description="Polar residues" evidence="1">
    <location>
        <begin position="199"/>
        <end position="222"/>
    </location>
</feature>
<dbReference type="AlphaFoldDB" id="A0A8H3J4R4"/>
<accession>A0A8H3J4R4</accession>
<organism evidence="2 3">
    <name type="scientific">Imshaugia aleurites</name>
    <dbReference type="NCBI Taxonomy" id="172621"/>
    <lineage>
        <taxon>Eukaryota</taxon>
        <taxon>Fungi</taxon>
        <taxon>Dikarya</taxon>
        <taxon>Ascomycota</taxon>
        <taxon>Pezizomycotina</taxon>
        <taxon>Lecanoromycetes</taxon>
        <taxon>OSLEUM clade</taxon>
        <taxon>Lecanoromycetidae</taxon>
        <taxon>Lecanorales</taxon>
        <taxon>Lecanorineae</taxon>
        <taxon>Parmeliaceae</taxon>
        <taxon>Imshaugia</taxon>
    </lineage>
</organism>